<keyword evidence="1 2" id="KW-0732">Signal</keyword>
<dbReference type="Proteomes" id="UP000190626">
    <property type="component" value="Unassembled WGS sequence"/>
</dbReference>
<dbReference type="Gene3D" id="1.50.10.10">
    <property type="match status" value="1"/>
</dbReference>
<sequence>MKKVGLISILVSSLLVTSLISVETSNQAHANAGSTALPVQKTGNWDDLKINWTTPASGTDFNGAPVGNGYFGAKVSGGVDSEILQLSDKTFHSGEPFNGYNPNRKTALDATRSLLAQADTATTVTYREEKLKLAETVAKGMWGPSPTYYANFLPIGRIVLDVPNTTGFTDYNRELHLDKAMVTTKYKVGNTTYTREVFASNPDRVMVIRMTNDRGQPMSMTAKMTLPAEMNTHGTVSSSGNEIQMSGTAPYDYDATQWQNGRGMTFDARLRARTTGGTITAAGGNLNISGATVIELLYVDATSYKDPFTNPNPSQGGNDPAPIVTAIMNAAFAKTYTQLLNAHQADYRSLFRRLWTEVNGNSGASRPYTLTYQYARYTTIAASRASTFDRPQNGNGMWHYAWKPLFNGAHWFNENVEKTYALIETGNLSESGDPLWKYIKNLAINGANAAQIEYGSDGWMVPHASDVWAQTHLSSGGNEWAIWTTGGMWLMFNMYDHYRFTQDKSFLRDKAFPLMKGSAEFVLDLLVTNKDGYLVTSPSTSPEAKYALSDGTKIAVSQGSTIDMTLVRELFENVLEAGGILEADSPADVDLLDRVRTALPKLLPYQIGTSGEIKEWNNDYVNSYQSHRHASHLIGVGFLDQITKRGTPNLFNATKVSLTMRGSGGYHPDSAYMWARLNDGNQAVSLADVYPTGQWVNEYLVRAAYYPELFVQSHTGEIELLPSLPSAWTSGEITGVKARGGYELSMKWANGQLVSAQIDSPTGTVPVIRYGNQLLNPFTDSRITFVRGNSQSAFNQIEAENYDSQSGLQLETALDKGTGYHLASIDNNDYTAYNNVDFGSGAVSFSARVASNGPGGSIEVRLGSVAGTLAGTCTVPSTAGWQAWQTVSCGVTGAAGVQNVFLVYKGAGGPLFNLNWFQFKQSSTVKLDDRDSRITHSGTWTNYNKANDYLGTEKYTGIAGNYAELTFTGTSIKFISMKQGNMGLVDVYLDGVLDQSNIDLYSPVGIGQVIAYSKTGLSNASHTIKIVNKGTKNPSSSGTITAIDAFEYTAS</sequence>
<evidence type="ECO:0000256" key="2">
    <source>
        <dbReference type="SAM" id="SignalP"/>
    </source>
</evidence>
<comment type="caution">
    <text evidence="4">The sequence shown here is derived from an EMBL/GenBank/DDBJ whole genome shotgun (WGS) entry which is preliminary data.</text>
</comment>
<reference evidence="5" key="1">
    <citation type="submission" date="2016-07" db="EMBL/GenBank/DDBJ databases">
        <authorList>
            <person name="Florea S."/>
            <person name="Webb J.S."/>
            <person name="Jaromczyk J."/>
            <person name="Schardl C.L."/>
        </authorList>
    </citation>
    <scope>NUCLEOTIDE SEQUENCE [LARGE SCALE GENOMIC DNA]</scope>
    <source>
        <strain evidence="5">CY1</strain>
    </source>
</reference>
<dbReference type="InterPro" id="IPR027414">
    <property type="entry name" value="GH95_N_dom"/>
</dbReference>
<protein>
    <recommendedName>
        <fullName evidence="3">CBM6 domain-containing protein</fullName>
    </recommendedName>
</protein>
<feature type="chain" id="PRO_5012686076" description="CBM6 domain-containing protein" evidence="2">
    <location>
        <begin position="31"/>
        <end position="1051"/>
    </location>
</feature>
<evidence type="ECO:0000259" key="3">
    <source>
        <dbReference type="PROSITE" id="PS51175"/>
    </source>
</evidence>
<proteinExistence type="predicted"/>
<dbReference type="GO" id="GO:0005975">
    <property type="term" value="P:carbohydrate metabolic process"/>
    <property type="evidence" value="ECO:0007669"/>
    <property type="project" value="InterPro"/>
</dbReference>
<dbReference type="PANTHER" id="PTHR31084">
    <property type="entry name" value="ALPHA-L-FUCOSIDASE 2"/>
    <property type="match status" value="1"/>
</dbReference>
<evidence type="ECO:0000256" key="1">
    <source>
        <dbReference type="ARBA" id="ARBA00022729"/>
    </source>
</evidence>
<dbReference type="Pfam" id="PF22124">
    <property type="entry name" value="Glyco_hydro_95_cat"/>
    <property type="match status" value="1"/>
</dbReference>
<dbReference type="Pfam" id="PF03422">
    <property type="entry name" value="CBM_6"/>
    <property type="match status" value="1"/>
</dbReference>
<dbReference type="GO" id="GO:0004560">
    <property type="term" value="F:alpha-L-fucosidase activity"/>
    <property type="evidence" value="ECO:0007669"/>
    <property type="project" value="TreeGrafter"/>
</dbReference>
<dbReference type="RefSeq" id="WP_158082257.1">
    <property type="nucleotide sequence ID" value="NZ_MBTG01000034.1"/>
</dbReference>
<dbReference type="InterPro" id="IPR012341">
    <property type="entry name" value="6hp_glycosidase-like_sf"/>
</dbReference>
<dbReference type="InterPro" id="IPR008979">
    <property type="entry name" value="Galactose-bd-like_sf"/>
</dbReference>
<dbReference type="InterPro" id="IPR008928">
    <property type="entry name" value="6-hairpin_glycosidase_sf"/>
</dbReference>
<dbReference type="PANTHER" id="PTHR31084:SF0">
    <property type="entry name" value="ALPHA-L-FUCOSIDASE 2"/>
    <property type="match status" value="1"/>
</dbReference>
<dbReference type="SUPFAM" id="SSF48208">
    <property type="entry name" value="Six-hairpin glycosidases"/>
    <property type="match status" value="1"/>
</dbReference>
<dbReference type="CDD" id="cd04084">
    <property type="entry name" value="CBM6_xylanase-like"/>
    <property type="match status" value="1"/>
</dbReference>
<name>A0A1V4HDC0_9BACL</name>
<dbReference type="SMART" id="SM00606">
    <property type="entry name" value="CBD_IV"/>
    <property type="match status" value="1"/>
</dbReference>
<dbReference type="EMBL" id="MBTG01000034">
    <property type="protein sequence ID" value="OPH50389.1"/>
    <property type="molecule type" value="Genomic_DNA"/>
</dbReference>
<dbReference type="OrthoDB" id="5480482at2"/>
<gene>
    <name evidence="4" type="ORF">BC351_06920</name>
</gene>
<dbReference type="Pfam" id="PF14498">
    <property type="entry name" value="Glyco_hyd_65N_2"/>
    <property type="match status" value="1"/>
</dbReference>
<feature type="domain" description="CBM6" evidence="3">
    <location>
        <begin position="795"/>
        <end position="920"/>
    </location>
</feature>
<dbReference type="SUPFAM" id="SSF49785">
    <property type="entry name" value="Galactose-binding domain-like"/>
    <property type="match status" value="1"/>
</dbReference>
<dbReference type="PROSITE" id="PS51175">
    <property type="entry name" value="CBM6"/>
    <property type="match status" value="1"/>
</dbReference>
<dbReference type="Gene3D" id="2.70.98.50">
    <property type="entry name" value="putative glycoside hydrolase family protein from bacillus halodurans"/>
    <property type="match status" value="1"/>
</dbReference>
<dbReference type="InterPro" id="IPR005084">
    <property type="entry name" value="CBM6"/>
</dbReference>
<accession>A0A1V4HDC0</accession>
<dbReference type="GO" id="GO:0030246">
    <property type="term" value="F:carbohydrate binding"/>
    <property type="evidence" value="ECO:0007669"/>
    <property type="project" value="InterPro"/>
</dbReference>
<organism evidence="4 5">
    <name type="scientific">Paenibacillus ferrarius</name>
    <dbReference type="NCBI Taxonomy" id="1469647"/>
    <lineage>
        <taxon>Bacteria</taxon>
        <taxon>Bacillati</taxon>
        <taxon>Bacillota</taxon>
        <taxon>Bacilli</taxon>
        <taxon>Bacillales</taxon>
        <taxon>Paenibacillaceae</taxon>
        <taxon>Paenibacillus</taxon>
    </lineage>
</organism>
<dbReference type="InterPro" id="IPR006584">
    <property type="entry name" value="Cellulose-bd_IV"/>
</dbReference>
<keyword evidence="5" id="KW-1185">Reference proteome</keyword>
<dbReference type="InterPro" id="IPR054363">
    <property type="entry name" value="GH95_cat"/>
</dbReference>
<evidence type="ECO:0000313" key="5">
    <source>
        <dbReference type="Proteomes" id="UP000190626"/>
    </source>
</evidence>
<dbReference type="AlphaFoldDB" id="A0A1V4HDC0"/>
<dbReference type="STRING" id="1469647.BC351_06920"/>
<dbReference type="Gene3D" id="2.60.120.260">
    <property type="entry name" value="Galactose-binding domain-like"/>
    <property type="match status" value="2"/>
</dbReference>
<feature type="signal peptide" evidence="2">
    <location>
        <begin position="1"/>
        <end position="30"/>
    </location>
</feature>
<evidence type="ECO:0000313" key="4">
    <source>
        <dbReference type="EMBL" id="OPH50389.1"/>
    </source>
</evidence>